<organism evidence="1 2">
    <name type="scientific">Plakobranchus ocellatus</name>
    <dbReference type="NCBI Taxonomy" id="259542"/>
    <lineage>
        <taxon>Eukaryota</taxon>
        <taxon>Metazoa</taxon>
        <taxon>Spiralia</taxon>
        <taxon>Lophotrochozoa</taxon>
        <taxon>Mollusca</taxon>
        <taxon>Gastropoda</taxon>
        <taxon>Heterobranchia</taxon>
        <taxon>Euthyneura</taxon>
        <taxon>Panpulmonata</taxon>
        <taxon>Sacoglossa</taxon>
        <taxon>Placobranchoidea</taxon>
        <taxon>Plakobranchidae</taxon>
        <taxon>Plakobranchus</taxon>
    </lineage>
</organism>
<protein>
    <submittedName>
        <fullName evidence="1">Uncharacterized protein</fullName>
    </submittedName>
</protein>
<gene>
    <name evidence="1" type="ORF">PoB_000436400</name>
</gene>
<reference evidence="1 2" key="1">
    <citation type="journal article" date="2021" name="Elife">
        <title>Chloroplast acquisition without the gene transfer in kleptoplastic sea slugs, Plakobranchus ocellatus.</title>
        <authorList>
            <person name="Maeda T."/>
            <person name="Takahashi S."/>
            <person name="Yoshida T."/>
            <person name="Shimamura S."/>
            <person name="Takaki Y."/>
            <person name="Nagai Y."/>
            <person name="Toyoda A."/>
            <person name="Suzuki Y."/>
            <person name="Arimoto A."/>
            <person name="Ishii H."/>
            <person name="Satoh N."/>
            <person name="Nishiyama T."/>
            <person name="Hasebe M."/>
            <person name="Maruyama T."/>
            <person name="Minagawa J."/>
            <person name="Obokata J."/>
            <person name="Shigenobu S."/>
        </authorList>
    </citation>
    <scope>NUCLEOTIDE SEQUENCE [LARGE SCALE GENOMIC DNA]</scope>
</reference>
<name>A0AAV3Y6Z8_9GAST</name>
<dbReference type="AlphaFoldDB" id="A0AAV3Y6Z8"/>
<proteinExistence type="predicted"/>
<keyword evidence="2" id="KW-1185">Reference proteome</keyword>
<comment type="caution">
    <text evidence="1">The sequence shown here is derived from an EMBL/GenBank/DDBJ whole genome shotgun (WGS) entry which is preliminary data.</text>
</comment>
<dbReference type="EMBL" id="BLXT01000512">
    <property type="protein sequence ID" value="GFN77858.1"/>
    <property type="molecule type" value="Genomic_DNA"/>
</dbReference>
<evidence type="ECO:0000313" key="2">
    <source>
        <dbReference type="Proteomes" id="UP000735302"/>
    </source>
</evidence>
<evidence type="ECO:0000313" key="1">
    <source>
        <dbReference type="EMBL" id="GFN77858.1"/>
    </source>
</evidence>
<accession>A0AAV3Y6Z8</accession>
<dbReference type="Proteomes" id="UP000735302">
    <property type="component" value="Unassembled WGS sequence"/>
</dbReference>
<sequence>MTGILTTSKNFIRMQNFVGNKNNTPGLQKLERKDVLCELCGRSTTSESTAVLASGVTLINTKQNDNYIVRHKGKPPKLGFTGTVSGIMTSKSALLCAGQLYQSSNPSPTSLTLTGPENLTPLCNGLYAQNHI</sequence>